<dbReference type="EMBL" id="QKLU01000003">
    <property type="protein sequence ID" value="PYF75000.1"/>
    <property type="molecule type" value="Genomic_DNA"/>
</dbReference>
<gene>
    <name evidence="1" type="ORF">B0O44_103446</name>
</gene>
<evidence type="ECO:0008006" key="3">
    <source>
        <dbReference type="Google" id="ProtNLM"/>
    </source>
</evidence>
<comment type="caution">
    <text evidence="1">The sequence shown here is derived from an EMBL/GenBank/DDBJ whole genome shotgun (WGS) entry which is preliminary data.</text>
</comment>
<protein>
    <recommendedName>
        <fullName evidence="3">LytTr DNA-binding domain-containing protein</fullName>
    </recommendedName>
</protein>
<dbReference type="AlphaFoldDB" id="A0A318UHI0"/>
<keyword evidence="2" id="KW-1185">Reference proteome</keyword>
<evidence type="ECO:0000313" key="1">
    <source>
        <dbReference type="EMBL" id="PYF75000.1"/>
    </source>
</evidence>
<organism evidence="1 2">
    <name type="scientific">Pedobacter nutrimenti</name>
    <dbReference type="NCBI Taxonomy" id="1241337"/>
    <lineage>
        <taxon>Bacteria</taxon>
        <taxon>Pseudomonadati</taxon>
        <taxon>Bacteroidota</taxon>
        <taxon>Sphingobacteriia</taxon>
        <taxon>Sphingobacteriales</taxon>
        <taxon>Sphingobacteriaceae</taxon>
        <taxon>Pedobacter</taxon>
    </lineage>
</organism>
<dbReference type="Proteomes" id="UP000248198">
    <property type="component" value="Unassembled WGS sequence"/>
</dbReference>
<proteinExistence type="predicted"/>
<name>A0A318UHI0_9SPHI</name>
<evidence type="ECO:0000313" key="2">
    <source>
        <dbReference type="Proteomes" id="UP000248198"/>
    </source>
</evidence>
<sequence length="61" mass="7207">MVTVLVNYSYTFRVYKSFLIASEKISVIDGYRFFLKNVPLEIPLGDVYKSTFLELMKKKMM</sequence>
<reference evidence="1 2" key="1">
    <citation type="submission" date="2018-06" db="EMBL/GenBank/DDBJ databases">
        <title>Genomic Encyclopedia of Archaeal and Bacterial Type Strains, Phase II (KMG-II): from individual species to whole genera.</title>
        <authorList>
            <person name="Goeker M."/>
        </authorList>
    </citation>
    <scope>NUCLEOTIDE SEQUENCE [LARGE SCALE GENOMIC DNA]</scope>
    <source>
        <strain evidence="1 2">DSM 27372</strain>
    </source>
</reference>
<accession>A0A318UHI0</accession>